<proteinExistence type="predicted"/>
<name>A0ABR3M986_9TELE</name>
<evidence type="ECO:0000256" key="2">
    <source>
        <dbReference type="ARBA" id="ARBA00023125"/>
    </source>
</evidence>
<evidence type="ECO:0000256" key="5">
    <source>
        <dbReference type="SAM" id="MobiDB-lite"/>
    </source>
</evidence>
<evidence type="ECO:0000256" key="1">
    <source>
        <dbReference type="ARBA" id="ARBA00023015"/>
    </source>
</evidence>
<dbReference type="PANTHER" id="PTHR46105:SF23">
    <property type="entry name" value="TRANSCRIPTION REGULATOR PROTEIN BACH1"/>
    <property type="match status" value="1"/>
</dbReference>
<dbReference type="InterPro" id="IPR043321">
    <property type="entry name" value="bZIP_BACH"/>
</dbReference>
<dbReference type="InterPro" id="IPR046347">
    <property type="entry name" value="bZIP_sf"/>
</dbReference>
<dbReference type="PANTHER" id="PTHR46105">
    <property type="entry name" value="AGAP004733-PA"/>
    <property type="match status" value="1"/>
</dbReference>
<sequence length="712" mass="78247">MDVLEVGVALNAARCMTQYVLCVLLICQLNPCVMSVDGPRTSVFTFQSAVHSHHVLRSLDELRQKELLCDVTVEVECRSFQAHSSVLASCSDYFYTRLTSHNRPNLTVRLPDEVTVEGFEPLLQFAYTAKLHFTKENILEIHRCAEFLGFQNLDKACFEFLIPKFSDDGGTSKKVKGKSKSQASHEKSQAVCGPNNQNPETGEDRVPQDASTVLQATSSVESPKKLSSVDCPPISNEKEMQLDLSPLYTRSTSYHMGDGQDQFCLQNCGPQLPSASMVAAEVCPFLSISSTSDNEKLHSSPSGCGGDILAIEDEFQKELAMGVHCEPPTDKDLNISINEGHFDQRDGSLMPPEDCSQICPLNSAQSSEVLDSISSAPDLSNIGTDDNQVFDPNEQAFSELTPKDCSTERSTVEREVAEHLAKGFWPDLSSTLNEPLPLDSIDQSSAGNGSDFHWLKHLDLGAAPDDCPFLRDLSSTDRQISGGDTLSKEDTEDSPCMSPINSGENSECESDGDCAQCGSSEQAQEVDLPFPVEQISSMTRRAFLQMLKREQLTPEQLEFVQDVRRRSKNRMAAQRCRKRKLDCIYKLEGEIKKLRSEKEKLQQDHNQLKLSIEDVRQNLSGLCQSLCTDTSPQSEQLQALARYVSSDCPTSVLLTPMASPSLAGPDQDGHANSSLDTFLADTCPEGDSIALRSPTAFLQDNNIQSAVTDPAP</sequence>
<gene>
    <name evidence="8" type="ORF">QQF64_008299</name>
</gene>
<dbReference type="Gene3D" id="3.30.710.10">
    <property type="entry name" value="Potassium Channel Kv1.1, Chain A"/>
    <property type="match status" value="1"/>
</dbReference>
<dbReference type="SMART" id="SM00338">
    <property type="entry name" value="BRLZ"/>
    <property type="match status" value="1"/>
</dbReference>
<keyword evidence="2" id="KW-0238">DNA-binding</keyword>
<evidence type="ECO:0000256" key="3">
    <source>
        <dbReference type="ARBA" id="ARBA00023163"/>
    </source>
</evidence>
<dbReference type="PROSITE" id="PS50217">
    <property type="entry name" value="BZIP"/>
    <property type="match status" value="1"/>
</dbReference>
<evidence type="ECO:0000313" key="8">
    <source>
        <dbReference type="EMBL" id="KAL1260472.1"/>
    </source>
</evidence>
<dbReference type="SUPFAM" id="SSF47454">
    <property type="entry name" value="A DNA-binding domain in eukaryotic transcription factors"/>
    <property type="match status" value="1"/>
</dbReference>
<dbReference type="SUPFAM" id="SSF54695">
    <property type="entry name" value="POZ domain"/>
    <property type="match status" value="1"/>
</dbReference>
<feature type="compositionally biased region" description="Polar residues" evidence="5">
    <location>
        <begin position="209"/>
        <end position="221"/>
    </location>
</feature>
<keyword evidence="9" id="KW-1185">Reference proteome</keyword>
<dbReference type="CDD" id="cd14719">
    <property type="entry name" value="bZIP_BACH"/>
    <property type="match status" value="1"/>
</dbReference>
<keyword evidence="3" id="KW-0804">Transcription</keyword>
<dbReference type="Pfam" id="PF00651">
    <property type="entry name" value="BTB"/>
    <property type="match status" value="1"/>
</dbReference>
<keyword evidence="1" id="KW-0805">Transcription regulation</keyword>
<evidence type="ECO:0000259" key="7">
    <source>
        <dbReference type="PROSITE" id="PS50217"/>
    </source>
</evidence>
<feature type="region of interest" description="Disordered" evidence="5">
    <location>
        <begin position="659"/>
        <end position="678"/>
    </location>
</feature>
<evidence type="ECO:0000259" key="6">
    <source>
        <dbReference type="PROSITE" id="PS50097"/>
    </source>
</evidence>
<dbReference type="InterPro" id="IPR050457">
    <property type="entry name" value="ZnFinger_BTB_dom_contain"/>
</dbReference>
<dbReference type="InterPro" id="IPR004827">
    <property type="entry name" value="bZIP"/>
</dbReference>
<dbReference type="Gene3D" id="1.10.880.10">
    <property type="entry name" value="Transcription factor, Skn-1-like, DNA-binding domain"/>
    <property type="match status" value="1"/>
</dbReference>
<organism evidence="8 9">
    <name type="scientific">Cirrhinus molitorella</name>
    <name type="common">mud carp</name>
    <dbReference type="NCBI Taxonomy" id="172907"/>
    <lineage>
        <taxon>Eukaryota</taxon>
        <taxon>Metazoa</taxon>
        <taxon>Chordata</taxon>
        <taxon>Craniata</taxon>
        <taxon>Vertebrata</taxon>
        <taxon>Euteleostomi</taxon>
        <taxon>Actinopterygii</taxon>
        <taxon>Neopterygii</taxon>
        <taxon>Teleostei</taxon>
        <taxon>Ostariophysi</taxon>
        <taxon>Cypriniformes</taxon>
        <taxon>Cyprinidae</taxon>
        <taxon>Labeoninae</taxon>
        <taxon>Labeonini</taxon>
        <taxon>Cirrhinus</taxon>
    </lineage>
</organism>
<dbReference type="InterPro" id="IPR004826">
    <property type="entry name" value="bZIP_Maf"/>
</dbReference>
<dbReference type="EMBL" id="JAYMGO010000015">
    <property type="protein sequence ID" value="KAL1260472.1"/>
    <property type="molecule type" value="Genomic_DNA"/>
</dbReference>
<dbReference type="Pfam" id="PF03131">
    <property type="entry name" value="bZIP_Maf"/>
    <property type="match status" value="1"/>
</dbReference>
<accession>A0ABR3M986</accession>
<feature type="domain" description="BTB" evidence="6">
    <location>
        <begin position="69"/>
        <end position="135"/>
    </location>
</feature>
<dbReference type="InterPro" id="IPR000210">
    <property type="entry name" value="BTB/POZ_dom"/>
</dbReference>
<dbReference type="PROSITE" id="PS00036">
    <property type="entry name" value="BZIP_BASIC"/>
    <property type="match status" value="1"/>
</dbReference>
<dbReference type="Proteomes" id="UP001558613">
    <property type="component" value="Unassembled WGS sequence"/>
</dbReference>
<evidence type="ECO:0000313" key="9">
    <source>
        <dbReference type="Proteomes" id="UP001558613"/>
    </source>
</evidence>
<feature type="domain" description="BZIP" evidence="7">
    <location>
        <begin position="564"/>
        <end position="622"/>
    </location>
</feature>
<dbReference type="SUPFAM" id="SSF57959">
    <property type="entry name" value="Leucine zipper domain"/>
    <property type="match status" value="1"/>
</dbReference>
<keyword evidence="4" id="KW-0175">Coiled coil</keyword>
<feature type="region of interest" description="Disordered" evidence="5">
    <location>
        <begin position="473"/>
        <end position="513"/>
    </location>
</feature>
<dbReference type="SMART" id="SM00225">
    <property type="entry name" value="BTB"/>
    <property type="match status" value="1"/>
</dbReference>
<dbReference type="InterPro" id="IPR011333">
    <property type="entry name" value="SKP1/BTB/POZ_sf"/>
</dbReference>
<evidence type="ECO:0000256" key="4">
    <source>
        <dbReference type="SAM" id="Coils"/>
    </source>
</evidence>
<feature type="coiled-coil region" evidence="4">
    <location>
        <begin position="584"/>
        <end position="618"/>
    </location>
</feature>
<dbReference type="PROSITE" id="PS50097">
    <property type="entry name" value="BTB"/>
    <property type="match status" value="1"/>
</dbReference>
<feature type="region of interest" description="Disordered" evidence="5">
    <location>
        <begin position="170"/>
        <end position="233"/>
    </location>
</feature>
<reference evidence="8 9" key="1">
    <citation type="submission" date="2023-09" db="EMBL/GenBank/DDBJ databases">
        <authorList>
            <person name="Wang M."/>
        </authorList>
    </citation>
    <scope>NUCLEOTIDE SEQUENCE [LARGE SCALE GENOMIC DNA]</scope>
    <source>
        <strain evidence="8">GT-2023</strain>
        <tissue evidence="8">Liver</tissue>
    </source>
</reference>
<protein>
    <submittedName>
        <fullName evidence="8">Uncharacterized protein</fullName>
    </submittedName>
</protein>
<dbReference type="InterPro" id="IPR008917">
    <property type="entry name" value="TF_DNA-bd_sf"/>
</dbReference>
<comment type="caution">
    <text evidence="8">The sequence shown here is derived from an EMBL/GenBank/DDBJ whole genome shotgun (WGS) entry which is preliminary data.</text>
</comment>